<dbReference type="InterPro" id="IPR036582">
    <property type="entry name" value="Mao_N_sf"/>
</dbReference>
<dbReference type="AlphaFoldDB" id="A0A9D3AXM0"/>
<dbReference type="EMBL" id="LSRS01000009">
    <property type="protein sequence ID" value="KAF1083864.1"/>
    <property type="molecule type" value="Genomic_DNA"/>
</dbReference>
<dbReference type="InterPro" id="IPR003409">
    <property type="entry name" value="MORN"/>
</dbReference>
<dbReference type="Gene3D" id="3.30.457.10">
    <property type="entry name" value="Copper amine oxidase-like, N-terminal domain"/>
    <property type="match status" value="1"/>
</dbReference>
<feature type="signal peptide" evidence="2">
    <location>
        <begin position="1"/>
        <end position="27"/>
    </location>
</feature>
<accession>A0A9D3AXM0</accession>
<proteinExistence type="predicted"/>
<keyword evidence="5" id="KW-1185">Reference proteome</keyword>
<protein>
    <submittedName>
        <fullName evidence="4">Primary amine oxidase</fullName>
        <ecNumber evidence="4">1.4.3.21</ecNumber>
    </submittedName>
</protein>
<dbReference type="InterPro" id="IPR012854">
    <property type="entry name" value="Cu_amine_oxidase-like_N"/>
</dbReference>
<feature type="chain" id="PRO_5039133433" evidence="2">
    <location>
        <begin position="28"/>
        <end position="437"/>
    </location>
</feature>
<dbReference type="Pfam" id="PF07833">
    <property type="entry name" value="Cu_amine_oxidN1"/>
    <property type="match status" value="1"/>
</dbReference>
<dbReference type="RefSeq" id="WP_243153077.1">
    <property type="nucleotide sequence ID" value="NZ_LSRS01000009.1"/>
</dbReference>
<evidence type="ECO:0000256" key="2">
    <source>
        <dbReference type="SAM" id="SignalP"/>
    </source>
</evidence>
<keyword evidence="2" id="KW-0732">Signal</keyword>
<evidence type="ECO:0000313" key="4">
    <source>
        <dbReference type="EMBL" id="KAF1083864.1"/>
    </source>
</evidence>
<evidence type="ECO:0000259" key="3">
    <source>
        <dbReference type="Pfam" id="PF07833"/>
    </source>
</evidence>
<dbReference type="EC" id="1.4.3.21" evidence="4"/>
<dbReference type="Gene3D" id="2.20.110.10">
    <property type="entry name" value="Histone H3 K4-specific methyltransferase SET7/9 N-terminal domain"/>
    <property type="match status" value="3"/>
</dbReference>
<gene>
    <name evidence="4" type="primary">maoA</name>
    <name evidence="4" type="ORF">SPSYN_03020</name>
</gene>
<dbReference type="SUPFAM" id="SSF55383">
    <property type="entry name" value="Copper amine oxidase, domain N"/>
    <property type="match status" value="1"/>
</dbReference>
<dbReference type="SUPFAM" id="SSF82185">
    <property type="entry name" value="Histone H3 K4-specific methyltransferase SET7/9 N-terminal domain"/>
    <property type="match status" value="1"/>
</dbReference>
<evidence type="ECO:0000256" key="1">
    <source>
        <dbReference type="ARBA" id="ARBA00022737"/>
    </source>
</evidence>
<dbReference type="PANTHER" id="PTHR43215:SF14">
    <property type="entry name" value="RADIAL SPOKE HEAD 1 HOMOLOG"/>
    <property type="match status" value="1"/>
</dbReference>
<reference evidence="4" key="1">
    <citation type="submission" date="2016-02" db="EMBL/GenBank/DDBJ databases">
        <title>Draft Genome Sequence of Sporotomaculum syntrophicum Strain FB, a Syntrophic Benzoate Degrader.</title>
        <authorList>
            <person name="Nobu M.K."/>
            <person name="Narihiro T."/>
            <person name="Qiu Y.-L."/>
            <person name="Ohashi A."/>
            <person name="Liu W.-T."/>
            <person name="Yuji S."/>
        </authorList>
    </citation>
    <scope>NUCLEOTIDE SEQUENCE</scope>
    <source>
        <strain evidence="4">FB</strain>
    </source>
</reference>
<dbReference type="Pfam" id="PF02493">
    <property type="entry name" value="MORN"/>
    <property type="match status" value="5"/>
</dbReference>
<dbReference type="Proteomes" id="UP000798488">
    <property type="component" value="Unassembled WGS sequence"/>
</dbReference>
<dbReference type="PANTHER" id="PTHR43215">
    <property type="entry name" value="RADIAL SPOKE HEAD 1 HOMOLOG"/>
    <property type="match status" value="1"/>
</dbReference>
<organism evidence="4 5">
    <name type="scientific">Sporotomaculum syntrophicum</name>
    <dbReference type="NCBI Taxonomy" id="182264"/>
    <lineage>
        <taxon>Bacteria</taxon>
        <taxon>Bacillati</taxon>
        <taxon>Bacillota</taxon>
        <taxon>Clostridia</taxon>
        <taxon>Eubacteriales</taxon>
        <taxon>Desulfallaceae</taxon>
        <taxon>Sporotomaculum</taxon>
    </lineage>
</organism>
<dbReference type="GO" id="GO:0008131">
    <property type="term" value="F:primary methylamine oxidase activity"/>
    <property type="evidence" value="ECO:0007669"/>
    <property type="project" value="UniProtKB-EC"/>
</dbReference>
<evidence type="ECO:0000313" key="5">
    <source>
        <dbReference type="Proteomes" id="UP000798488"/>
    </source>
</evidence>
<keyword evidence="1" id="KW-0677">Repeat</keyword>
<name>A0A9D3AXM0_9FIRM</name>
<keyword evidence="4" id="KW-0560">Oxidoreductase</keyword>
<comment type="caution">
    <text evidence="4">The sequence shown here is derived from an EMBL/GenBank/DDBJ whole genome shotgun (WGS) entry which is preliminary data.</text>
</comment>
<sequence>MLKVIGKLRFCLLALVLLFTVTTPALAAQVFVNGEQLNVSTANESGATLVPLRAIFQSLGANVNWDGATQTVTAAKAQTTVKLQIGSYAALVNGQPLTLLVPGKIINGNTMVPLRFVSESLGANVNWDSSTQKISISYSEPVITNNYVAPAPDVVKSNDVLTWSDGTKYEGQTINGEANGMGKITLPNGTTFAGNFEKGELNGQGSAIFSSGEIYSGGFVNGKMEGSGTLTDPSGAKYVGKFKNGKMDGKFTIYASGVTAVGYFKQGELNGKCTLTYSNGQSVTGTYKDGKLVKVDYPVVNYPNQSYPLKDFNPTPVPLPTPYTPYTPQAVAAPEPPIQLSDSQIESIKITAKKQREFVWIEYNSDKKYLDRQLEEAYEDAMREAISRNMGQSGLVDYLKKKADERFETLYERLEIERDKSLSEIDNWENLMIQQLY</sequence>
<feature type="domain" description="Copper amine oxidase-like N-terminal" evidence="3">
    <location>
        <begin position="32"/>
        <end position="136"/>
    </location>
</feature>
<dbReference type="GO" id="GO:0005829">
    <property type="term" value="C:cytosol"/>
    <property type="evidence" value="ECO:0007669"/>
    <property type="project" value="TreeGrafter"/>
</dbReference>